<evidence type="ECO:0000313" key="9">
    <source>
        <dbReference type="EMBL" id="KAF2644657.1"/>
    </source>
</evidence>
<evidence type="ECO:0000259" key="8">
    <source>
        <dbReference type="PROSITE" id="PS50016"/>
    </source>
</evidence>
<evidence type="ECO:0000256" key="6">
    <source>
        <dbReference type="PROSITE-ProRule" id="PRU00146"/>
    </source>
</evidence>
<dbReference type="InterPro" id="IPR013083">
    <property type="entry name" value="Znf_RING/FYVE/PHD"/>
</dbReference>
<dbReference type="CDD" id="cd15502">
    <property type="entry name" value="PHD_Phf1p_Phf2p_like"/>
    <property type="match status" value="1"/>
</dbReference>
<dbReference type="InterPro" id="IPR003673">
    <property type="entry name" value="CoA-Trfase_fam_III"/>
</dbReference>
<dbReference type="GO" id="GO:0047369">
    <property type="term" value="F:succinate-hydroxymethylglutarate CoA-transferase activity"/>
    <property type="evidence" value="ECO:0007669"/>
    <property type="project" value="TreeGrafter"/>
</dbReference>
<keyword evidence="3" id="KW-0479">Metal-binding</keyword>
<evidence type="ECO:0000256" key="3">
    <source>
        <dbReference type="ARBA" id="ARBA00022723"/>
    </source>
</evidence>
<evidence type="ECO:0000313" key="10">
    <source>
        <dbReference type="Proteomes" id="UP000799753"/>
    </source>
</evidence>
<dbReference type="EMBL" id="MU006778">
    <property type="protein sequence ID" value="KAF2644657.1"/>
    <property type="molecule type" value="Genomic_DNA"/>
</dbReference>
<reference evidence="9" key="1">
    <citation type="journal article" date="2020" name="Stud. Mycol.">
        <title>101 Dothideomycetes genomes: a test case for predicting lifestyles and emergence of pathogens.</title>
        <authorList>
            <person name="Haridas S."/>
            <person name="Albert R."/>
            <person name="Binder M."/>
            <person name="Bloem J."/>
            <person name="Labutti K."/>
            <person name="Salamov A."/>
            <person name="Andreopoulos B."/>
            <person name="Baker S."/>
            <person name="Barry K."/>
            <person name="Bills G."/>
            <person name="Bluhm B."/>
            <person name="Cannon C."/>
            <person name="Castanera R."/>
            <person name="Culley D."/>
            <person name="Daum C."/>
            <person name="Ezra D."/>
            <person name="Gonzalez J."/>
            <person name="Henrissat B."/>
            <person name="Kuo A."/>
            <person name="Liang C."/>
            <person name="Lipzen A."/>
            <person name="Lutzoni F."/>
            <person name="Magnuson J."/>
            <person name="Mondo S."/>
            <person name="Nolan M."/>
            <person name="Ohm R."/>
            <person name="Pangilinan J."/>
            <person name="Park H.-J."/>
            <person name="Ramirez L."/>
            <person name="Alfaro M."/>
            <person name="Sun H."/>
            <person name="Tritt A."/>
            <person name="Yoshinaga Y."/>
            <person name="Zwiers L.-H."/>
            <person name="Turgeon B."/>
            <person name="Goodwin S."/>
            <person name="Spatafora J."/>
            <person name="Crous P."/>
            <person name="Grigoriev I."/>
        </authorList>
    </citation>
    <scope>NUCLEOTIDE SEQUENCE</scope>
    <source>
        <strain evidence="9">CBS 473.64</strain>
    </source>
</reference>
<keyword evidence="10" id="KW-1185">Reference proteome</keyword>
<evidence type="ECO:0000256" key="1">
    <source>
        <dbReference type="ARBA" id="ARBA00008383"/>
    </source>
</evidence>
<dbReference type="InterPro" id="IPR011011">
    <property type="entry name" value="Znf_FYVE_PHD"/>
</dbReference>
<organism evidence="9 10">
    <name type="scientific">Massarina eburnea CBS 473.64</name>
    <dbReference type="NCBI Taxonomy" id="1395130"/>
    <lineage>
        <taxon>Eukaryota</taxon>
        <taxon>Fungi</taxon>
        <taxon>Dikarya</taxon>
        <taxon>Ascomycota</taxon>
        <taxon>Pezizomycotina</taxon>
        <taxon>Dothideomycetes</taxon>
        <taxon>Pleosporomycetidae</taxon>
        <taxon>Pleosporales</taxon>
        <taxon>Massarineae</taxon>
        <taxon>Massarinaceae</taxon>
        <taxon>Massarina</taxon>
    </lineage>
</organism>
<keyword evidence="5" id="KW-0862">Zinc</keyword>
<feature type="region of interest" description="Disordered" evidence="7">
    <location>
        <begin position="287"/>
        <end position="327"/>
    </location>
</feature>
<dbReference type="InterPro" id="IPR023606">
    <property type="entry name" value="CoA-Trfase_III_dom_1_sf"/>
</dbReference>
<dbReference type="Proteomes" id="UP000799753">
    <property type="component" value="Unassembled WGS sequence"/>
</dbReference>
<dbReference type="InterPro" id="IPR044855">
    <property type="entry name" value="CoA-Trfase_III_dom3_sf"/>
</dbReference>
<dbReference type="GO" id="GO:0008270">
    <property type="term" value="F:zinc ion binding"/>
    <property type="evidence" value="ECO:0007669"/>
    <property type="project" value="UniProtKB-KW"/>
</dbReference>
<feature type="region of interest" description="Disordered" evidence="7">
    <location>
        <begin position="384"/>
        <end position="504"/>
    </location>
</feature>
<dbReference type="Gene3D" id="3.30.40.10">
    <property type="entry name" value="Zinc/RING finger domain, C3HC4 (zinc finger)"/>
    <property type="match status" value="1"/>
</dbReference>
<dbReference type="OrthoDB" id="5863171at2759"/>
<protein>
    <submittedName>
        <fullName evidence="9">CoA-transferase family III</fullName>
    </submittedName>
</protein>
<dbReference type="PANTHER" id="PTHR48207">
    <property type="entry name" value="SUCCINATE--HYDROXYMETHYLGLUTARATE COA-TRANSFERASE"/>
    <property type="match status" value="1"/>
</dbReference>
<dbReference type="InterPro" id="IPR001965">
    <property type="entry name" value="Znf_PHD"/>
</dbReference>
<comment type="similarity">
    <text evidence="1">Belongs to the CoA-transferase III family.</text>
</comment>
<name>A0A6A6SBT5_9PLEO</name>
<dbReference type="InterPro" id="IPR019787">
    <property type="entry name" value="Znf_PHD-finger"/>
</dbReference>
<evidence type="ECO:0000256" key="4">
    <source>
        <dbReference type="ARBA" id="ARBA00022771"/>
    </source>
</evidence>
<sequence length="669" mass="71148">MDYATLSKINPGLVYASITGYGQTGPYANRAGYDVMVEAEMGLMHITGARDGPPVKVGVAVTDLTTGLYTSNSIMAALLRRIKSGKGQHIDVALSDCQVATLANIASSSLISGQKDSGRWGTSHPSIVPYKAFKTSDGDILLGGGNDRLYGILCASIGKHEWVTDERFKTNALRVKHRDTLEELIENETRKKSTQEWLDILEGCGMPYAAINDVQTTLNHEHVLARGMVQEIEHPACGPIKLVNTPVKYSESKPGIRTPPPTLGQHTNEILRDTLGMSEQDIEKLRGDATRPGTNGPTNPVSASHPNPTTSTPQSAPKAPTPSYSSPWAAQTTAFPASNSGATSFPQYSASTAEILKRLQASNSAAAGTPAFEAKRAEVMQSYMTSDKLPTPPPVANSGRRGRGGRSATGGTTRADGAGGSAESVGNTPVSGRGSGRGRGRGRGGGRGGKRKRAESVESDDDSEISSSYTPLPTRTKSGRNVNRPVAFVPTLPEPTQSVKRRRSTKTILTAQCKICHRGTDPGNNRIVFCDVCTTPYHQYCHDPPIDNEVVNVLEKEWLCGPCSRSKQNVIAGTDGLVAAPGGLSIDDPSNIPIPPSNDQIDEYDDGYDTDPPAHYPKAGNGLARTLRPESEDLQWLVDDNFEVFSHGWKGDGSGVGADGTLGGMEGKS</sequence>
<dbReference type="PROSITE" id="PS50016">
    <property type="entry name" value="ZF_PHD_2"/>
    <property type="match status" value="1"/>
</dbReference>
<feature type="domain" description="PHD-type" evidence="8">
    <location>
        <begin position="510"/>
        <end position="566"/>
    </location>
</feature>
<dbReference type="GO" id="GO:0005739">
    <property type="term" value="C:mitochondrion"/>
    <property type="evidence" value="ECO:0007669"/>
    <property type="project" value="TreeGrafter"/>
</dbReference>
<dbReference type="SUPFAM" id="SSF57903">
    <property type="entry name" value="FYVE/PHD zinc finger"/>
    <property type="match status" value="1"/>
</dbReference>
<accession>A0A6A6SBT5</accession>
<dbReference type="FunFam" id="3.30.1540.10:FF:000005">
    <property type="entry name" value="succinate--hydroxymethylglutarate CoA-transferase isoform X4"/>
    <property type="match status" value="1"/>
</dbReference>
<feature type="compositionally biased region" description="Polar residues" evidence="7">
    <location>
        <begin position="469"/>
        <end position="481"/>
    </location>
</feature>
<dbReference type="PROSITE" id="PS01359">
    <property type="entry name" value="ZF_PHD_1"/>
    <property type="match status" value="1"/>
</dbReference>
<dbReference type="Pfam" id="PF00628">
    <property type="entry name" value="PHD"/>
    <property type="match status" value="1"/>
</dbReference>
<evidence type="ECO:0000256" key="5">
    <source>
        <dbReference type="ARBA" id="ARBA00022833"/>
    </source>
</evidence>
<evidence type="ECO:0000256" key="7">
    <source>
        <dbReference type="SAM" id="MobiDB-lite"/>
    </source>
</evidence>
<feature type="compositionally biased region" description="Polar residues" evidence="7">
    <location>
        <begin position="292"/>
        <end position="315"/>
    </location>
</feature>
<dbReference type="Pfam" id="PF02515">
    <property type="entry name" value="CoA_transf_3"/>
    <property type="match status" value="1"/>
</dbReference>
<dbReference type="PANTHER" id="PTHR48207:SF3">
    <property type="entry name" value="SUCCINATE--HYDROXYMETHYLGLUTARATE COA-TRANSFERASE"/>
    <property type="match status" value="1"/>
</dbReference>
<dbReference type="Gene3D" id="3.30.1540.10">
    <property type="entry name" value="formyl-coa transferase, domain 3"/>
    <property type="match status" value="1"/>
</dbReference>
<keyword evidence="4 6" id="KW-0863">Zinc-finger</keyword>
<evidence type="ECO:0000256" key="2">
    <source>
        <dbReference type="ARBA" id="ARBA00022679"/>
    </source>
</evidence>
<proteinExistence type="inferred from homology"/>
<dbReference type="Gene3D" id="3.40.50.10540">
    <property type="entry name" value="Crotonobetainyl-coa:carnitine coa-transferase, domain 1"/>
    <property type="match status" value="2"/>
</dbReference>
<feature type="compositionally biased region" description="Basic residues" evidence="7">
    <location>
        <begin position="436"/>
        <end position="453"/>
    </location>
</feature>
<dbReference type="SUPFAM" id="SSF89796">
    <property type="entry name" value="CoA-transferase family III (CaiB/BaiF)"/>
    <property type="match status" value="1"/>
</dbReference>
<dbReference type="InterPro" id="IPR050483">
    <property type="entry name" value="CoA-transferase_III_domain"/>
</dbReference>
<dbReference type="AlphaFoldDB" id="A0A6A6SBT5"/>
<dbReference type="SMART" id="SM00249">
    <property type="entry name" value="PHD"/>
    <property type="match status" value="1"/>
</dbReference>
<keyword evidence="2 9" id="KW-0808">Transferase</keyword>
<gene>
    <name evidence="9" type="ORF">P280DRAFT_487222</name>
</gene>
<dbReference type="InterPro" id="IPR019786">
    <property type="entry name" value="Zinc_finger_PHD-type_CS"/>
</dbReference>